<dbReference type="InterPro" id="IPR029063">
    <property type="entry name" value="SAM-dependent_MTases_sf"/>
</dbReference>
<dbReference type="SUPFAM" id="SSF53335">
    <property type="entry name" value="S-adenosyl-L-methionine-dependent methyltransferases"/>
    <property type="match status" value="1"/>
</dbReference>
<keyword evidence="4" id="KW-1185">Reference proteome</keyword>
<dbReference type="Pfam" id="PF22240">
    <property type="entry name" value="ISP_coupler"/>
    <property type="match status" value="1"/>
</dbReference>
<dbReference type="Pfam" id="PF18135">
    <property type="entry name" value="Type_ISP_C"/>
    <property type="match status" value="1"/>
</dbReference>
<name>A0ABT9NGA0_9ACTO</name>
<dbReference type="Proteomes" id="UP001243212">
    <property type="component" value="Unassembled WGS sequence"/>
</dbReference>
<dbReference type="Gene3D" id="3.40.50.150">
    <property type="entry name" value="Vaccinia Virus protein VP39"/>
    <property type="match status" value="1"/>
</dbReference>
<protein>
    <submittedName>
        <fullName evidence="3">Helicase</fullName>
    </submittedName>
</protein>
<sequence>MRRGGGDPGSTDHQPAFVFPGEAGDWKDSVYAKIVKKVGNREYWDDWSKDIADIASRYINLIELLLEDPDNQDEFKSFVEALQSTLNPSIDSAQAVEMLAQHLITKPLFDAMFPDQEFTALNPVSRAMQGIVDRLATSKRFEVEREPLADFYATMTAKIEQIDNLAGKQDIMRTLYDRFFTKAFSRLQERLGIVFTPVEVVDYILHSAEAVMQRHFGKSLADDGVATIDPFLGTGTFVTRLLQSGIIPADKLERKYLTEIFANEVVLLSYYIASINIEQVYREVRKEQGASDEYVEFPGISLTDTFQMYESDDKLDRAGGYFEDNTARALRQKDAPIRVVVMNPPYSAGQKSANDNNQNLKYQRLDSQIEKTYVALSTATNKNSLYDSYFRALRWATDRIGEEGVIAFVSNSSFIDGNTADGVRLTFQDEFSDIYVYNLRGNARTQGERRRQEGDGIFGEGSRTGVAITLLVKTKNKIGPARIRYAEVGDYLSRQEKLDILVAEHDVLGTGFTRIEPNSYGDWLNQRDDRYLTYQEIGNKKAKGKEHTPAVFRLYSRGLATARDAWCYNFSQDAVATNMSRMIKNYNAEVAAGHTSQTANNDPKLISWNRQLRKDLDRQVEHTFRQDALQASVYRPFVKQSVYFERSMNDMVYQLPQIFPTPAQPNLAFGPQGIGANREFSVLMADILPDLEMVSKAQWCPLYTWHLVEDDGGFDLEALAQGTPVEFSGTFDFTKPIGSQVPLEVGGYRRRENITDATLNAYRDHYKDARNPKGERISKEDIFFYVYALLHHPEYREKYSADLKKMLPRIPKVADFWSYANVGRELAELHVNYENIEPYPDVSAEWPLASEALDPWEKYRVEKLAWAKKKVDGGRRRKTIDDYTTLIYNPHLTFTGIPEEANEYLIGGRSPLEWMVDRYKITTDKESGIVNDPNDYCREIGNPAYIAELVPKLVTVSIRTQTLVASLPALIIEE</sequence>
<dbReference type="InterPro" id="IPR041635">
    <property type="entry name" value="Type_ISP_LLaBIII_C"/>
</dbReference>
<proteinExistence type="predicted"/>
<keyword evidence="3" id="KW-0547">Nucleotide-binding</keyword>
<evidence type="ECO:0000313" key="4">
    <source>
        <dbReference type="Proteomes" id="UP001243212"/>
    </source>
</evidence>
<dbReference type="GO" id="GO:0004386">
    <property type="term" value="F:helicase activity"/>
    <property type="evidence" value="ECO:0007669"/>
    <property type="project" value="UniProtKB-KW"/>
</dbReference>
<dbReference type="EMBL" id="JAUSQX010000001">
    <property type="protein sequence ID" value="MDP9806407.1"/>
    <property type="molecule type" value="Genomic_DNA"/>
</dbReference>
<feature type="domain" description="Type ISP restriction-modification enzyme LLaBIII C-terminal specificity" evidence="1">
    <location>
        <begin position="551"/>
        <end position="949"/>
    </location>
</feature>
<gene>
    <name evidence="3" type="ORF">J2S70_000989</name>
</gene>
<dbReference type="PROSITE" id="PS00092">
    <property type="entry name" value="N6_MTASE"/>
    <property type="match status" value="1"/>
</dbReference>
<evidence type="ECO:0000313" key="3">
    <source>
        <dbReference type="EMBL" id="MDP9806407.1"/>
    </source>
</evidence>
<feature type="domain" description="Type ISP restriction-modification enzyme coupler" evidence="2">
    <location>
        <begin position="43"/>
        <end position="166"/>
    </location>
</feature>
<dbReference type="RefSeq" id="WP_307682632.1">
    <property type="nucleotide sequence ID" value="NZ_JAUSQX010000001.1"/>
</dbReference>
<evidence type="ECO:0000259" key="2">
    <source>
        <dbReference type="Pfam" id="PF22240"/>
    </source>
</evidence>
<keyword evidence="3" id="KW-0067">ATP-binding</keyword>
<keyword evidence="3" id="KW-0347">Helicase</keyword>
<organism evidence="3 4">
    <name type="scientific">Trueperella bonasi</name>
    <dbReference type="NCBI Taxonomy" id="312286"/>
    <lineage>
        <taxon>Bacteria</taxon>
        <taxon>Bacillati</taxon>
        <taxon>Actinomycetota</taxon>
        <taxon>Actinomycetes</taxon>
        <taxon>Actinomycetales</taxon>
        <taxon>Actinomycetaceae</taxon>
        <taxon>Trueperella</taxon>
    </lineage>
</organism>
<dbReference type="InterPro" id="IPR002052">
    <property type="entry name" value="DNA_methylase_N6_adenine_CS"/>
</dbReference>
<reference evidence="3 4" key="1">
    <citation type="submission" date="2023-07" db="EMBL/GenBank/DDBJ databases">
        <title>Sequencing the genomes of 1000 actinobacteria strains.</title>
        <authorList>
            <person name="Klenk H.-P."/>
        </authorList>
    </citation>
    <scope>NUCLEOTIDE SEQUENCE [LARGE SCALE GENOMIC DNA]</scope>
    <source>
        <strain evidence="3 4">DSM 17163</strain>
    </source>
</reference>
<dbReference type="PRINTS" id="PR00507">
    <property type="entry name" value="N12N6MTFRASE"/>
</dbReference>
<accession>A0ABT9NGA0</accession>
<keyword evidence="3" id="KW-0378">Hydrolase</keyword>
<comment type="caution">
    <text evidence="3">The sequence shown here is derived from an EMBL/GenBank/DDBJ whole genome shotgun (WGS) entry which is preliminary data.</text>
</comment>
<dbReference type="InterPro" id="IPR053980">
    <property type="entry name" value="ISP_coupler"/>
</dbReference>
<evidence type="ECO:0000259" key="1">
    <source>
        <dbReference type="Pfam" id="PF18135"/>
    </source>
</evidence>